<dbReference type="AlphaFoldDB" id="A0A0C2J2S4"/>
<keyword evidence="4" id="KW-1185">Reference proteome</keyword>
<keyword evidence="1" id="KW-0175">Coiled coil</keyword>
<evidence type="ECO:0000313" key="3">
    <source>
        <dbReference type="EMBL" id="KII63387.1"/>
    </source>
</evidence>
<dbReference type="EMBL" id="JWZT01004669">
    <property type="protein sequence ID" value="KII63387.1"/>
    <property type="molecule type" value="Genomic_DNA"/>
</dbReference>
<accession>A0A0C2J2S4</accession>
<reference evidence="3 4" key="1">
    <citation type="journal article" date="2014" name="Genome Biol. Evol.">
        <title>The genome of the myxosporean Thelohanellus kitauei shows adaptations to nutrient acquisition within its fish host.</title>
        <authorList>
            <person name="Yang Y."/>
            <person name="Xiong J."/>
            <person name="Zhou Z."/>
            <person name="Huo F."/>
            <person name="Miao W."/>
            <person name="Ran C."/>
            <person name="Liu Y."/>
            <person name="Zhang J."/>
            <person name="Feng J."/>
            <person name="Wang M."/>
            <person name="Wang M."/>
            <person name="Wang L."/>
            <person name="Yao B."/>
        </authorList>
    </citation>
    <scope>NUCLEOTIDE SEQUENCE [LARGE SCALE GENOMIC DNA]</scope>
    <source>
        <strain evidence="3">Wuqing</strain>
    </source>
</reference>
<gene>
    <name evidence="3" type="ORF">RF11_02196</name>
</gene>
<evidence type="ECO:0000313" key="4">
    <source>
        <dbReference type="Proteomes" id="UP000031668"/>
    </source>
</evidence>
<evidence type="ECO:0000256" key="2">
    <source>
        <dbReference type="SAM" id="MobiDB-lite"/>
    </source>
</evidence>
<organism evidence="3 4">
    <name type="scientific">Thelohanellus kitauei</name>
    <name type="common">Myxosporean</name>
    <dbReference type="NCBI Taxonomy" id="669202"/>
    <lineage>
        <taxon>Eukaryota</taxon>
        <taxon>Metazoa</taxon>
        <taxon>Cnidaria</taxon>
        <taxon>Myxozoa</taxon>
        <taxon>Myxosporea</taxon>
        <taxon>Bivalvulida</taxon>
        <taxon>Platysporina</taxon>
        <taxon>Myxobolidae</taxon>
        <taxon>Thelohanellus</taxon>
    </lineage>
</organism>
<evidence type="ECO:0000256" key="1">
    <source>
        <dbReference type="SAM" id="Coils"/>
    </source>
</evidence>
<name>A0A0C2J2S4_THEKT</name>
<feature type="coiled-coil region" evidence="1">
    <location>
        <begin position="66"/>
        <end position="93"/>
    </location>
</feature>
<comment type="caution">
    <text evidence="3">The sequence shown here is derived from an EMBL/GenBank/DDBJ whole genome shotgun (WGS) entry which is preliminary data.</text>
</comment>
<dbReference type="Proteomes" id="UP000031668">
    <property type="component" value="Unassembled WGS sequence"/>
</dbReference>
<feature type="region of interest" description="Disordered" evidence="2">
    <location>
        <begin position="98"/>
        <end position="137"/>
    </location>
</feature>
<proteinExistence type="predicted"/>
<protein>
    <submittedName>
        <fullName evidence="3">Uncharacterized protein</fullName>
    </submittedName>
</protein>
<sequence length="137" mass="16006">MSRECSWKMMRYFVSQSQIENFQLIGISGELSHSRISVQKTLKNKEILDSERDVIEQELSECANMIERMDEFYRFLEQAFEELQKDIKMAEISNQLKQSKPLTRAKKFGKNDQNNNKAETKENTLGSNDSDKTKLSV</sequence>
<feature type="compositionally biased region" description="Polar residues" evidence="2">
    <location>
        <begin position="111"/>
        <end position="128"/>
    </location>
</feature>